<evidence type="ECO:0000256" key="1">
    <source>
        <dbReference type="SAM" id="Phobius"/>
    </source>
</evidence>
<keyword evidence="3" id="KW-1185">Reference proteome</keyword>
<reference evidence="2" key="2">
    <citation type="submission" date="2020-09" db="EMBL/GenBank/DDBJ databases">
        <authorList>
            <person name="Sun Q."/>
            <person name="Ohkuma M."/>
        </authorList>
    </citation>
    <scope>NUCLEOTIDE SEQUENCE</scope>
    <source>
        <strain evidence="2">JCM 3086</strain>
    </source>
</reference>
<protein>
    <recommendedName>
        <fullName evidence="4">Integral membrane protein</fullName>
    </recommendedName>
</protein>
<feature type="transmembrane region" description="Helical" evidence="1">
    <location>
        <begin position="112"/>
        <end position="129"/>
    </location>
</feature>
<dbReference type="Pfam" id="PF03729">
    <property type="entry name" value="DUF308"/>
    <property type="match status" value="2"/>
</dbReference>
<accession>A0A917NUB6</accession>
<evidence type="ECO:0000313" key="2">
    <source>
        <dbReference type="EMBL" id="GGJ28920.1"/>
    </source>
</evidence>
<evidence type="ECO:0000313" key="3">
    <source>
        <dbReference type="Proteomes" id="UP000657574"/>
    </source>
</evidence>
<dbReference type="RefSeq" id="WP_189313069.1">
    <property type="nucleotide sequence ID" value="NZ_BMQA01000014.1"/>
</dbReference>
<feature type="transmembrane region" description="Helical" evidence="1">
    <location>
        <begin position="149"/>
        <end position="166"/>
    </location>
</feature>
<feature type="transmembrane region" description="Helical" evidence="1">
    <location>
        <begin position="60"/>
        <end position="77"/>
    </location>
</feature>
<gene>
    <name evidence="2" type="ORF">GCM10010121_045300</name>
</gene>
<proteinExistence type="predicted"/>
<feature type="transmembrane region" description="Helical" evidence="1">
    <location>
        <begin position="35"/>
        <end position="54"/>
    </location>
</feature>
<sequence length="203" mass="21818">MAQLQTARFEDQSVPYRAMASVVRGIRVRRRVTRLAGALISVSVGTTLVVTPGLTRSDMGVVFGVQFAVQGILQVFAAQEARVPRFVRWLLTAGGLVVLFLATSFFRGHADSVFLLGLWTGFGLLLRGFTMAVSMMPSSVSRVVAYDDLLNAVIVSVGLFMTAFPFSSLSQLAYIAGSTLVLTGLVEAVGASRRCGRALRPLQ</sequence>
<keyword evidence="1" id="KW-1133">Transmembrane helix</keyword>
<feature type="transmembrane region" description="Helical" evidence="1">
    <location>
        <begin position="89"/>
        <end position="106"/>
    </location>
</feature>
<organism evidence="2 3">
    <name type="scientific">Streptomyces brasiliensis</name>
    <dbReference type="NCBI Taxonomy" id="1954"/>
    <lineage>
        <taxon>Bacteria</taxon>
        <taxon>Bacillati</taxon>
        <taxon>Actinomycetota</taxon>
        <taxon>Actinomycetes</taxon>
        <taxon>Kitasatosporales</taxon>
        <taxon>Streptomycetaceae</taxon>
        <taxon>Streptomyces</taxon>
    </lineage>
</organism>
<dbReference type="EMBL" id="BMQA01000014">
    <property type="protein sequence ID" value="GGJ28920.1"/>
    <property type="molecule type" value="Genomic_DNA"/>
</dbReference>
<keyword evidence="1" id="KW-0812">Transmembrane</keyword>
<comment type="caution">
    <text evidence="2">The sequence shown here is derived from an EMBL/GenBank/DDBJ whole genome shotgun (WGS) entry which is preliminary data.</text>
</comment>
<dbReference type="InterPro" id="IPR005325">
    <property type="entry name" value="DUF308_memb"/>
</dbReference>
<evidence type="ECO:0008006" key="4">
    <source>
        <dbReference type="Google" id="ProtNLM"/>
    </source>
</evidence>
<dbReference type="Proteomes" id="UP000657574">
    <property type="component" value="Unassembled WGS sequence"/>
</dbReference>
<name>A0A917NUB6_9ACTN</name>
<keyword evidence="1" id="KW-0472">Membrane</keyword>
<reference evidence="2" key="1">
    <citation type="journal article" date="2014" name="Int. J. Syst. Evol. Microbiol.">
        <title>Complete genome sequence of Corynebacterium casei LMG S-19264T (=DSM 44701T), isolated from a smear-ripened cheese.</title>
        <authorList>
            <consortium name="US DOE Joint Genome Institute (JGI-PGF)"/>
            <person name="Walter F."/>
            <person name="Albersmeier A."/>
            <person name="Kalinowski J."/>
            <person name="Ruckert C."/>
        </authorList>
    </citation>
    <scope>NUCLEOTIDE SEQUENCE</scope>
    <source>
        <strain evidence="2">JCM 3086</strain>
    </source>
</reference>
<dbReference type="AlphaFoldDB" id="A0A917NUB6"/>
<feature type="transmembrane region" description="Helical" evidence="1">
    <location>
        <begin position="172"/>
        <end position="191"/>
    </location>
</feature>